<evidence type="ECO:0000313" key="1">
    <source>
        <dbReference type="EMBL" id="MDZ5767292.1"/>
    </source>
</evidence>
<evidence type="ECO:0000313" key="2">
    <source>
        <dbReference type="Proteomes" id="UP001288387"/>
    </source>
</evidence>
<dbReference type="AlphaFoldDB" id="A0AAJ2TQ74"/>
<dbReference type="RefSeq" id="WP_099552195.1">
    <property type="nucleotide sequence ID" value="NZ_JAKJQX010000001.1"/>
</dbReference>
<accession>A0AAJ2TQ74</accession>
<gene>
    <name evidence="1" type="ORF">U4I38_22795</name>
</gene>
<dbReference type="EMBL" id="JAXRVB010000092">
    <property type="protein sequence ID" value="MDZ5767292.1"/>
    <property type="molecule type" value="Genomic_DNA"/>
</dbReference>
<organism evidence="1 2">
    <name type="scientific">Stenotrophomonas maltophilia</name>
    <name type="common">Pseudomonas maltophilia</name>
    <name type="synonym">Xanthomonas maltophilia</name>
    <dbReference type="NCBI Taxonomy" id="40324"/>
    <lineage>
        <taxon>Bacteria</taxon>
        <taxon>Pseudomonadati</taxon>
        <taxon>Pseudomonadota</taxon>
        <taxon>Gammaproteobacteria</taxon>
        <taxon>Lysobacterales</taxon>
        <taxon>Lysobacteraceae</taxon>
        <taxon>Stenotrophomonas</taxon>
        <taxon>Stenotrophomonas maltophilia group</taxon>
    </lineage>
</organism>
<protein>
    <submittedName>
        <fullName evidence="1">Uncharacterized protein</fullName>
    </submittedName>
</protein>
<sequence length="220" mass="23675">MSLATRARKRILGVRQARTSNSSNLWHLKSPLASHAVTLSGDLSMLLFYYCEGDPAVHRAEYAGPEVDLSIGGMEAIADAVVVLEDGASQGRVVDDGSTTALKKISALQEAGGRSITLITVGDLIEASLRIRNWKAAIAAFHRCGGVDLAPLADEVESHVRLRRFTTLGNLVNDLDAHHASHVVGAAVLALRARSFLSNLDTAPWSLHTRLMRLDHARLA</sequence>
<reference evidence="1" key="1">
    <citation type="submission" date="2023-12" db="EMBL/GenBank/DDBJ databases">
        <title>'Antibacterial potential of Stenotrophomonas maltophilia cystic fibrosis isolates' (manuscript under preparation).</title>
        <authorList>
            <person name="Crisan C.V."/>
            <person name="Pettis M."/>
            <person name="Goldberg J.B."/>
        </authorList>
    </citation>
    <scope>NUCLEOTIDE SEQUENCE</scope>
    <source>
        <strain evidence="1">CCV129</strain>
    </source>
</reference>
<comment type="caution">
    <text evidence="1">The sequence shown here is derived from an EMBL/GenBank/DDBJ whole genome shotgun (WGS) entry which is preliminary data.</text>
</comment>
<proteinExistence type="predicted"/>
<name>A0AAJ2TQ74_STEMA</name>
<dbReference type="Proteomes" id="UP001288387">
    <property type="component" value="Unassembled WGS sequence"/>
</dbReference>